<sequence length="129" mass="13811">MKAVRRLIAITLLLLFSSPLISPLLALTASTAANLPACCRRNGAHHCTMNTQQTESSSSSINVSTIPQKCPAYPAAVTPIQHGDLSSHTASLIFAEIVSHPSVTTQTEARARVAFDRSRQKRGPPSYSL</sequence>
<organism evidence="2 3">
    <name type="scientific">Tunturiibacter lichenicola</name>
    <dbReference type="NCBI Taxonomy" id="2051959"/>
    <lineage>
        <taxon>Bacteria</taxon>
        <taxon>Pseudomonadati</taxon>
        <taxon>Acidobacteriota</taxon>
        <taxon>Terriglobia</taxon>
        <taxon>Terriglobales</taxon>
        <taxon>Acidobacteriaceae</taxon>
        <taxon>Tunturiibacter</taxon>
    </lineage>
</organism>
<keyword evidence="1" id="KW-0732">Signal</keyword>
<comment type="caution">
    <text evidence="2">The sequence shown here is derived from an EMBL/GenBank/DDBJ whole genome shotgun (WGS) entry which is preliminary data.</text>
</comment>
<evidence type="ECO:0000313" key="3">
    <source>
        <dbReference type="Proteomes" id="UP000534186"/>
    </source>
</evidence>
<proteinExistence type="predicted"/>
<evidence type="ECO:0000256" key="1">
    <source>
        <dbReference type="SAM" id="SignalP"/>
    </source>
</evidence>
<evidence type="ECO:0000313" key="2">
    <source>
        <dbReference type="EMBL" id="NYF51239.1"/>
    </source>
</evidence>
<name>A0A7Y9T4C2_9BACT</name>
<dbReference type="EMBL" id="JACCCV010000001">
    <property type="protein sequence ID" value="NYF51239.1"/>
    <property type="molecule type" value="Genomic_DNA"/>
</dbReference>
<protein>
    <submittedName>
        <fullName evidence="2">Uncharacterized protein</fullName>
    </submittedName>
</protein>
<reference evidence="2 3" key="1">
    <citation type="submission" date="2020-07" db="EMBL/GenBank/DDBJ databases">
        <title>Genomic Encyclopedia of Type Strains, Phase IV (KMG-V): Genome sequencing to study the core and pangenomes of soil and plant-associated prokaryotes.</title>
        <authorList>
            <person name="Whitman W."/>
        </authorList>
    </citation>
    <scope>NUCLEOTIDE SEQUENCE [LARGE SCALE GENOMIC DNA]</scope>
    <source>
        <strain evidence="2 3">M8UP30</strain>
    </source>
</reference>
<accession>A0A7Y9T4C2</accession>
<feature type="signal peptide" evidence="1">
    <location>
        <begin position="1"/>
        <end position="26"/>
    </location>
</feature>
<feature type="chain" id="PRO_5031181706" evidence="1">
    <location>
        <begin position="27"/>
        <end position="129"/>
    </location>
</feature>
<dbReference type="Proteomes" id="UP000534186">
    <property type="component" value="Unassembled WGS sequence"/>
</dbReference>
<dbReference type="AlphaFoldDB" id="A0A7Y9T4C2"/>
<gene>
    <name evidence="2" type="ORF">HDF12_001604</name>
</gene>